<proteinExistence type="predicted"/>
<reference evidence="1 2" key="1">
    <citation type="submission" date="2024-04" db="EMBL/GenBank/DDBJ databases">
        <title>Tritrichomonas musculus Genome.</title>
        <authorList>
            <person name="Alves-Ferreira E."/>
            <person name="Grigg M."/>
            <person name="Lorenzi H."/>
            <person name="Galac M."/>
        </authorList>
    </citation>
    <scope>NUCLEOTIDE SEQUENCE [LARGE SCALE GENOMIC DNA]</scope>
    <source>
        <strain evidence="1 2">EAF2021</strain>
    </source>
</reference>
<evidence type="ECO:0000313" key="2">
    <source>
        <dbReference type="Proteomes" id="UP001470230"/>
    </source>
</evidence>
<accession>A0ABR2HJN5</accession>
<protein>
    <submittedName>
        <fullName evidence="1">Uncharacterized protein</fullName>
    </submittedName>
</protein>
<dbReference type="EMBL" id="JAPFFF010000027">
    <property type="protein sequence ID" value="KAK8848133.1"/>
    <property type="molecule type" value="Genomic_DNA"/>
</dbReference>
<evidence type="ECO:0000313" key="1">
    <source>
        <dbReference type="EMBL" id="KAK8848133.1"/>
    </source>
</evidence>
<organism evidence="1 2">
    <name type="scientific">Tritrichomonas musculus</name>
    <dbReference type="NCBI Taxonomy" id="1915356"/>
    <lineage>
        <taxon>Eukaryota</taxon>
        <taxon>Metamonada</taxon>
        <taxon>Parabasalia</taxon>
        <taxon>Tritrichomonadida</taxon>
        <taxon>Tritrichomonadidae</taxon>
        <taxon>Tritrichomonas</taxon>
    </lineage>
</organism>
<keyword evidence="2" id="KW-1185">Reference proteome</keyword>
<gene>
    <name evidence="1" type="ORF">M9Y10_019189</name>
</gene>
<sequence length="214" mass="25157">MNYDKVLVKIEDKKECKRLKNCLKDRYKVALYTGDSKEVKLNEDGIFEEDVDVHMNKRKYATPNNRYERRLNLLRDSAWNEMSKTNWDDLLCRFGRVRFSKSNITTSTETNEEGDTFSETNDHVCDSGTKDCTAITNETSVNEQPCPRQVNESVNEASESKFEEPNINIEFPNKRYLYDYYGIDINTISDGYEIKMRYVKNKGKMGRLYKLVKK</sequence>
<name>A0ABR2HJN5_9EUKA</name>
<comment type="caution">
    <text evidence="1">The sequence shown here is derived from an EMBL/GenBank/DDBJ whole genome shotgun (WGS) entry which is preliminary data.</text>
</comment>
<dbReference type="Proteomes" id="UP001470230">
    <property type="component" value="Unassembled WGS sequence"/>
</dbReference>